<organism evidence="2 3">
    <name type="scientific">Stigmatella aurantiaca (strain DW4/3-1)</name>
    <dbReference type="NCBI Taxonomy" id="378806"/>
    <lineage>
        <taxon>Bacteria</taxon>
        <taxon>Pseudomonadati</taxon>
        <taxon>Myxococcota</taxon>
        <taxon>Myxococcia</taxon>
        <taxon>Myxococcales</taxon>
        <taxon>Cystobacterineae</taxon>
        <taxon>Archangiaceae</taxon>
        <taxon>Stigmatella</taxon>
    </lineage>
</organism>
<dbReference type="Proteomes" id="UP000032702">
    <property type="component" value="Unassembled WGS sequence"/>
</dbReference>
<reference evidence="2 3" key="1">
    <citation type="submission" date="2006-04" db="EMBL/GenBank/DDBJ databases">
        <authorList>
            <person name="Nierman W.C."/>
        </authorList>
    </citation>
    <scope>NUCLEOTIDE SEQUENCE [LARGE SCALE GENOMIC DNA]</scope>
    <source>
        <strain evidence="2 3">DW4/3-1</strain>
    </source>
</reference>
<proteinExistence type="predicted"/>
<accession>Q08PU2</accession>
<dbReference type="AlphaFoldDB" id="Q08PU2"/>
<feature type="region of interest" description="Disordered" evidence="1">
    <location>
        <begin position="65"/>
        <end position="84"/>
    </location>
</feature>
<gene>
    <name evidence="2" type="ORF">STIAU_7084</name>
</gene>
<dbReference type="PATRIC" id="fig|378806.16.peg.1277"/>
<evidence type="ECO:0000256" key="1">
    <source>
        <dbReference type="SAM" id="MobiDB-lite"/>
    </source>
</evidence>
<evidence type="ECO:0000313" key="2">
    <source>
        <dbReference type="EMBL" id="EAU62501.1"/>
    </source>
</evidence>
<dbReference type="EMBL" id="AAMD01000231">
    <property type="protein sequence ID" value="EAU62501.1"/>
    <property type="molecule type" value="Genomic_DNA"/>
</dbReference>
<name>Q08PU2_STIAD</name>
<protein>
    <submittedName>
        <fullName evidence="2">Uncharacterized protein</fullName>
    </submittedName>
</protein>
<evidence type="ECO:0000313" key="3">
    <source>
        <dbReference type="Proteomes" id="UP000032702"/>
    </source>
</evidence>
<comment type="caution">
    <text evidence="2">The sequence shown here is derived from an EMBL/GenBank/DDBJ whole genome shotgun (WGS) entry which is preliminary data.</text>
</comment>
<sequence length="187" mass="21142">MGECPREHPARCCSRKDGWASRCTLPLAAHGGGRPKNPEAPLHGGAAEEPCLAVWSQPYHRVQHRARPDLEGGTTVSGASSRRKGADWERALVHRFREAMPEAVIRRGLQYRTGQEMSDVEVPCFWVEAKAHQRTNVREAMRQAVETCPPGRWPLAVCKDDGQTPLVTMQLDDFLELVREWWEARPR</sequence>